<sequence length="1075" mass="118794">MIFKFPKNLLLAGICTGVMFSNTAFAEKGNAAVEAVQQQRTVRGTVSDASGPIIGATVMEKGTSNGTVTDFDGNFSINVKPGATLVISYIGYKAQEITVGNSNSINVLLEQDNQSLDEVVVVGYGVQKKKLVTGATVEVKGEAIANRNTISPLSALQNQSPGVNIVASSGQPGDGFKVNIRGAGTNGDPTPIYVIDGVAGGDINSINPADIERIDVLKDAASAAIYGARAANGVILVTTKQGKAGKVQVNYDGNMGWQNVVKLPRMLTAGEYMTIQDITSMNGGGAPYDWTKYLNQDLIDAYRNGSNPGTNWLELLKNKNAMTTSQSLNISGGSDLSRFSSGFGYQFQDGVFGGPVKSNFSRFTFRINSEHVIYRHGNRDVVKFGENIYFQHRQSQGIRIGNQYNNAIYTMMAAAPIVPVYAADGTMFDYDDLRAQGTEENGLLALNQYMANPLNKILAGQSANNKNKSFNLNAVAFLEIQPIKGLTYRGQLSYKQYANMWKTYEAVYNNNMNEQRTADQMDMNMGMGWNWSTTNTLNYVFDLKKHNFDMLVGTEYSREGNNMAEQMRATATNSLFSDFRHAYFNNFSTHTNLQGFPSDDHSLLSYFGRLNYNFDEKYMFSAIIRADGSSNFAQGHRWGWFPSFSAGWVLSNEKFMQSMSNWWNFMKLRASWGQNGNENIGAYGYYAAYSFGYDGLYSFNNDKTKGMQGGYPSRLSNPDLTWETSEQTDIGFDARFLNNRLALSFDWYNKETKDLLIEVPISPINGHASQRRNAGSVRNTGVELALNWTDLIGKDFRYNVGWNIASNSNKVTAVRNGSGYINGGQELLSEGTDYIARMEEGLPIGYFWGFKTAGVIQNQADLDDYLAKNCGGQAANSLQGTGIAPGGLKFVDVNGDGKIDSNDKTMIGNPHPKVTMGINLGASWSGFDFSLSSYAALGMQIAHTYRKFGNGQFDNWTSEVYKYWHGEGTSNRYPLLLPGNTVNLQNISDIYIDDAGYFRLQNLTLGYDFCRLWKNSPFQQLRLYFQAQNLFTITSYEGMDPEQGTAIGDESWVTGVDVGNYPQPRTFLIGVNIKF</sequence>
<reference evidence="13 14" key="1">
    <citation type="submission" date="2011-12" db="EMBL/GenBank/DDBJ databases">
        <title>The Genome Sequence of Prevotella micans F0438.</title>
        <authorList>
            <consortium name="The Broad Institute Genome Sequencing Platform"/>
            <person name="Earl A."/>
            <person name="Ward D."/>
            <person name="Feldgarden M."/>
            <person name="Gevers D."/>
            <person name="Izard J."/>
            <person name="Baranova O.V."/>
            <person name="Blanton J.M."/>
            <person name="Wade W.G."/>
            <person name="Dewhirst F.E."/>
            <person name="Young S.K."/>
            <person name="Zeng Q."/>
            <person name="Gargeya S."/>
            <person name="Fitzgerald M."/>
            <person name="Haas B."/>
            <person name="Abouelleil A."/>
            <person name="Alvarado L."/>
            <person name="Arachchi H.M."/>
            <person name="Berlin A."/>
            <person name="Chapman S.B."/>
            <person name="Gearin G."/>
            <person name="Goldberg J."/>
            <person name="Griggs A."/>
            <person name="Gujja S."/>
            <person name="Hansen M."/>
            <person name="Heiman D."/>
            <person name="Howarth C."/>
            <person name="Larimer J."/>
            <person name="Lui A."/>
            <person name="MacDonald P.J.P."/>
            <person name="McCowen C."/>
            <person name="Montmayeur A."/>
            <person name="Murphy C."/>
            <person name="Neiman D."/>
            <person name="Pearson M."/>
            <person name="Priest M."/>
            <person name="Roberts A."/>
            <person name="Saif S."/>
            <person name="Shea T."/>
            <person name="Sisk P."/>
            <person name="Stolte C."/>
            <person name="Sykes S."/>
            <person name="Wortman J."/>
            <person name="Nusbaum C."/>
            <person name="Birren B."/>
        </authorList>
    </citation>
    <scope>NUCLEOTIDE SEQUENCE [LARGE SCALE GENOMIC DNA]</scope>
    <source>
        <strain evidence="13 14">F0438</strain>
    </source>
</reference>
<dbReference type="SUPFAM" id="SSF56935">
    <property type="entry name" value="Porins"/>
    <property type="match status" value="1"/>
</dbReference>
<dbReference type="Gene3D" id="2.60.40.1120">
    <property type="entry name" value="Carboxypeptidase-like, regulatory domain"/>
    <property type="match status" value="1"/>
</dbReference>
<dbReference type="PROSITE" id="PS52016">
    <property type="entry name" value="TONB_DEPENDENT_REC_3"/>
    <property type="match status" value="1"/>
</dbReference>
<evidence type="ECO:0008006" key="15">
    <source>
        <dbReference type="Google" id="ProtNLM"/>
    </source>
</evidence>
<evidence type="ECO:0000256" key="2">
    <source>
        <dbReference type="ARBA" id="ARBA00022448"/>
    </source>
</evidence>
<evidence type="ECO:0000256" key="10">
    <source>
        <dbReference type="SAM" id="SignalP"/>
    </source>
</evidence>
<keyword evidence="3 8" id="KW-1134">Transmembrane beta strand</keyword>
<evidence type="ECO:0000256" key="3">
    <source>
        <dbReference type="ARBA" id="ARBA00022452"/>
    </source>
</evidence>
<dbReference type="InterPro" id="IPR023996">
    <property type="entry name" value="TonB-dep_OMP_SusC/RagA"/>
</dbReference>
<dbReference type="InterPro" id="IPR023997">
    <property type="entry name" value="TonB-dep_OMP_SusC/RagA_CS"/>
</dbReference>
<dbReference type="Proteomes" id="UP000016023">
    <property type="component" value="Unassembled WGS sequence"/>
</dbReference>
<keyword evidence="4 8" id="KW-0812">Transmembrane</keyword>
<dbReference type="HOGENOM" id="CLU_004317_0_2_10"/>
<feature type="domain" description="TonB-dependent receptor plug" evidence="12">
    <location>
        <begin position="132"/>
        <end position="234"/>
    </location>
</feature>
<keyword evidence="10" id="KW-0732">Signal</keyword>
<gene>
    <name evidence="13" type="ORF">HMPREF9140_01647</name>
</gene>
<dbReference type="PATRIC" id="fig|883158.3.peg.1651"/>
<dbReference type="Pfam" id="PF00593">
    <property type="entry name" value="TonB_dep_Rec_b-barrel"/>
    <property type="match status" value="1"/>
</dbReference>
<feature type="domain" description="TonB-dependent receptor-like beta-barrel" evidence="11">
    <location>
        <begin position="462"/>
        <end position="1030"/>
    </location>
</feature>
<organism evidence="13 14">
    <name type="scientific">Prevotella micans F0438</name>
    <dbReference type="NCBI Taxonomy" id="883158"/>
    <lineage>
        <taxon>Bacteria</taxon>
        <taxon>Pseudomonadati</taxon>
        <taxon>Bacteroidota</taxon>
        <taxon>Bacteroidia</taxon>
        <taxon>Bacteroidales</taxon>
        <taxon>Prevotellaceae</taxon>
        <taxon>Prevotella</taxon>
    </lineage>
</organism>
<evidence type="ECO:0000256" key="7">
    <source>
        <dbReference type="ARBA" id="ARBA00023237"/>
    </source>
</evidence>
<evidence type="ECO:0000313" key="14">
    <source>
        <dbReference type="Proteomes" id="UP000016023"/>
    </source>
</evidence>
<evidence type="ECO:0000259" key="11">
    <source>
        <dbReference type="Pfam" id="PF00593"/>
    </source>
</evidence>
<keyword evidence="6 8" id="KW-0472">Membrane</keyword>
<name>H1Q409_9BACT</name>
<dbReference type="SUPFAM" id="SSF49464">
    <property type="entry name" value="Carboxypeptidase regulatory domain-like"/>
    <property type="match status" value="1"/>
</dbReference>
<dbReference type="EMBL" id="AGWK01000043">
    <property type="protein sequence ID" value="EHO68075.1"/>
    <property type="molecule type" value="Genomic_DNA"/>
</dbReference>
<keyword evidence="7 8" id="KW-0998">Cell outer membrane</keyword>
<evidence type="ECO:0000256" key="4">
    <source>
        <dbReference type="ARBA" id="ARBA00022692"/>
    </source>
</evidence>
<dbReference type="FunFam" id="2.60.40.1120:FF:000003">
    <property type="entry name" value="Outer membrane protein Omp121"/>
    <property type="match status" value="1"/>
</dbReference>
<evidence type="ECO:0000256" key="5">
    <source>
        <dbReference type="ARBA" id="ARBA00023077"/>
    </source>
</evidence>
<dbReference type="AlphaFoldDB" id="H1Q409"/>
<dbReference type="eggNOG" id="COG4206">
    <property type="taxonomic scope" value="Bacteria"/>
</dbReference>
<comment type="subcellular location">
    <subcellularLocation>
        <location evidence="1 8">Cell outer membrane</location>
        <topology evidence="1 8">Multi-pass membrane protein</topology>
    </subcellularLocation>
</comment>
<dbReference type="InterPro" id="IPR008969">
    <property type="entry name" value="CarboxyPept-like_regulatory"/>
</dbReference>
<evidence type="ECO:0000256" key="9">
    <source>
        <dbReference type="RuleBase" id="RU003357"/>
    </source>
</evidence>
<feature type="chain" id="PRO_5003552932" description="TonB-dependent receptor plug domain-containing protein" evidence="10">
    <location>
        <begin position="27"/>
        <end position="1075"/>
    </location>
</feature>
<dbReference type="InterPro" id="IPR012910">
    <property type="entry name" value="Plug_dom"/>
</dbReference>
<dbReference type="InterPro" id="IPR000531">
    <property type="entry name" value="Beta-barrel_TonB"/>
</dbReference>
<evidence type="ECO:0000259" key="12">
    <source>
        <dbReference type="Pfam" id="PF07715"/>
    </source>
</evidence>
<dbReference type="Gene3D" id="2.40.170.20">
    <property type="entry name" value="TonB-dependent receptor, beta-barrel domain"/>
    <property type="match status" value="1"/>
</dbReference>
<evidence type="ECO:0000256" key="1">
    <source>
        <dbReference type="ARBA" id="ARBA00004571"/>
    </source>
</evidence>
<evidence type="ECO:0000313" key="13">
    <source>
        <dbReference type="EMBL" id="EHO68075.1"/>
    </source>
</evidence>
<dbReference type="GO" id="GO:0009279">
    <property type="term" value="C:cell outer membrane"/>
    <property type="evidence" value="ECO:0007669"/>
    <property type="project" value="UniProtKB-SubCell"/>
</dbReference>
<dbReference type="InterPro" id="IPR037066">
    <property type="entry name" value="Plug_dom_sf"/>
</dbReference>
<dbReference type="STRING" id="883158.HMPREF9140_01647"/>
<keyword evidence="14" id="KW-1185">Reference proteome</keyword>
<evidence type="ECO:0000256" key="6">
    <source>
        <dbReference type="ARBA" id="ARBA00023136"/>
    </source>
</evidence>
<proteinExistence type="inferred from homology"/>
<dbReference type="Pfam" id="PF13715">
    <property type="entry name" value="CarbopepD_reg_2"/>
    <property type="match status" value="1"/>
</dbReference>
<feature type="signal peptide" evidence="10">
    <location>
        <begin position="1"/>
        <end position="26"/>
    </location>
</feature>
<keyword evidence="2 8" id="KW-0813">Transport</keyword>
<dbReference type="InterPro" id="IPR036942">
    <property type="entry name" value="Beta-barrel_TonB_sf"/>
</dbReference>
<dbReference type="Gene3D" id="2.170.130.10">
    <property type="entry name" value="TonB-dependent receptor, plug domain"/>
    <property type="match status" value="1"/>
</dbReference>
<dbReference type="InterPro" id="IPR039426">
    <property type="entry name" value="TonB-dep_rcpt-like"/>
</dbReference>
<protein>
    <recommendedName>
        <fullName evidence="15">TonB-dependent receptor plug domain-containing protein</fullName>
    </recommendedName>
</protein>
<dbReference type="NCBIfam" id="TIGR04057">
    <property type="entry name" value="SusC_RagA_signa"/>
    <property type="match status" value="1"/>
</dbReference>
<dbReference type="NCBIfam" id="TIGR04056">
    <property type="entry name" value="OMP_RagA_SusC"/>
    <property type="match status" value="1"/>
</dbReference>
<accession>H1Q409</accession>
<dbReference type="Pfam" id="PF07715">
    <property type="entry name" value="Plug"/>
    <property type="match status" value="1"/>
</dbReference>
<comment type="similarity">
    <text evidence="8 9">Belongs to the TonB-dependent receptor family.</text>
</comment>
<evidence type="ECO:0000256" key="8">
    <source>
        <dbReference type="PROSITE-ProRule" id="PRU01360"/>
    </source>
</evidence>
<keyword evidence="5 9" id="KW-0798">TonB box</keyword>
<comment type="caution">
    <text evidence="13">The sequence shown here is derived from an EMBL/GenBank/DDBJ whole genome shotgun (WGS) entry which is preliminary data.</text>
</comment>
<dbReference type="RefSeq" id="WP_006953175.1">
    <property type="nucleotide sequence ID" value="NZ_JH594523.1"/>
</dbReference>